<dbReference type="STRING" id="1306861.A0A4U6X7K4"/>
<evidence type="ECO:0000313" key="1">
    <source>
        <dbReference type="EMBL" id="TKW51478.1"/>
    </source>
</evidence>
<dbReference type="PANTHER" id="PTHR40628:SF1">
    <property type="entry name" value="CHROMO DOMAIN-CONTAINING PROTEIN"/>
    <property type="match status" value="1"/>
</dbReference>
<evidence type="ECO:0000313" key="2">
    <source>
        <dbReference type="Proteomes" id="UP000310108"/>
    </source>
</evidence>
<sequence length="192" mass="21377">MAESLPCPSWVWSNNSNAHAAKDRSWFGADYTPFKSAVGNLTDGPYPHHKGTIVDKQGKSVAYFSPEAMLFEVRLSGPPDGPQVGPTPFDPLVAYWINVRWADSEKAKWEAFRAASARDAEPGDVTPLLDEEKQWLKEHWGSEFKFLQGHGLTIHKNEDRAEGRAILRGYLSRPAVTSSDGDDDDVSRDYLA</sequence>
<dbReference type="Proteomes" id="UP000310108">
    <property type="component" value="Unassembled WGS sequence"/>
</dbReference>
<dbReference type="AlphaFoldDB" id="A0A4U6X7K4"/>
<name>A0A4U6X7K4_9PEZI</name>
<accession>A0A4U6X7K4</accession>
<comment type="caution">
    <text evidence="1">The sequence shown here is derived from an EMBL/GenBank/DDBJ whole genome shotgun (WGS) entry which is preliminary data.</text>
</comment>
<organism evidence="1 2">
    <name type="scientific">Colletotrichum tanaceti</name>
    <dbReference type="NCBI Taxonomy" id="1306861"/>
    <lineage>
        <taxon>Eukaryota</taxon>
        <taxon>Fungi</taxon>
        <taxon>Dikarya</taxon>
        <taxon>Ascomycota</taxon>
        <taxon>Pezizomycotina</taxon>
        <taxon>Sordariomycetes</taxon>
        <taxon>Hypocreomycetidae</taxon>
        <taxon>Glomerellales</taxon>
        <taxon>Glomerellaceae</taxon>
        <taxon>Colletotrichum</taxon>
        <taxon>Colletotrichum destructivum species complex</taxon>
    </lineage>
</organism>
<gene>
    <name evidence="1" type="ORF">CTA1_6179</name>
</gene>
<dbReference type="PANTHER" id="PTHR40628">
    <property type="entry name" value="CHROMO DOMAIN-CONTAINING PROTEIN"/>
    <property type="match status" value="1"/>
</dbReference>
<reference evidence="1 2" key="1">
    <citation type="journal article" date="2019" name="PLoS ONE">
        <title>Comparative genome analysis indicates high evolutionary potential of pathogenicity genes in Colletotrichum tanaceti.</title>
        <authorList>
            <person name="Lelwala R.V."/>
            <person name="Korhonen P.K."/>
            <person name="Young N.D."/>
            <person name="Scott J.B."/>
            <person name="Ades P.A."/>
            <person name="Gasser R.B."/>
            <person name="Taylor P.W.J."/>
        </authorList>
    </citation>
    <scope>NUCLEOTIDE SEQUENCE [LARGE SCALE GENOMIC DNA]</scope>
    <source>
        <strain evidence="1">BRIP57314</strain>
    </source>
</reference>
<protein>
    <submittedName>
        <fullName evidence="1">Uncharacterized protein</fullName>
    </submittedName>
</protein>
<keyword evidence="2" id="KW-1185">Reference proteome</keyword>
<proteinExistence type="predicted"/>
<dbReference type="EMBL" id="PJEX01000302">
    <property type="protein sequence ID" value="TKW51478.1"/>
    <property type="molecule type" value="Genomic_DNA"/>
</dbReference>